<name>A0AAN6Y2C4_9PEZI</name>
<proteinExistence type="predicted"/>
<gene>
    <name evidence="2" type="ORF">QBC37DRAFT_41550</name>
</gene>
<dbReference type="Proteomes" id="UP001301769">
    <property type="component" value="Unassembled WGS sequence"/>
</dbReference>
<feature type="signal peptide" evidence="1">
    <location>
        <begin position="1"/>
        <end position="17"/>
    </location>
</feature>
<organism evidence="2 3">
    <name type="scientific">Rhypophila decipiens</name>
    <dbReference type="NCBI Taxonomy" id="261697"/>
    <lineage>
        <taxon>Eukaryota</taxon>
        <taxon>Fungi</taxon>
        <taxon>Dikarya</taxon>
        <taxon>Ascomycota</taxon>
        <taxon>Pezizomycotina</taxon>
        <taxon>Sordariomycetes</taxon>
        <taxon>Sordariomycetidae</taxon>
        <taxon>Sordariales</taxon>
        <taxon>Naviculisporaceae</taxon>
        <taxon>Rhypophila</taxon>
    </lineage>
</organism>
<protein>
    <submittedName>
        <fullName evidence="2">Uncharacterized protein</fullName>
    </submittedName>
</protein>
<accession>A0AAN6Y2C4</accession>
<feature type="chain" id="PRO_5042890826" evidence="1">
    <location>
        <begin position="18"/>
        <end position="211"/>
    </location>
</feature>
<dbReference type="AlphaFoldDB" id="A0AAN6Y2C4"/>
<dbReference type="EMBL" id="MU858185">
    <property type="protein sequence ID" value="KAK4210061.1"/>
    <property type="molecule type" value="Genomic_DNA"/>
</dbReference>
<reference evidence="2" key="1">
    <citation type="journal article" date="2023" name="Mol. Phylogenet. Evol.">
        <title>Genome-scale phylogeny and comparative genomics of the fungal order Sordariales.</title>
        <authorList>
            <person name="Hensen N."/>
            <person name="Bonometti L."/>
            <person name="Westerberg I."/>
            <person name="Brannstrom I.O."/>
            <person name="Guillou S."/>
            <person name="Cros-Aarteil S."/>
            <person name="Calhoun S."/>
            <person name="Haridas S."/>
            <person name="Kuo A."/>
            <person name="Mondo S."/>
            <person name="Pangilinan J."/>
            <person name="Riley R."/>
            <person name="LaButti K."/>
            <person name="Andreopoulos B."/>
            <person name="Lipzen A."/>
            <person name="Chen C."/>
            <person name="Yan M."/>
            <person name="Daum C."/>
            <person name="Ng V."/>
            <person name="Clum A."/>
            <person name="Steindorff A."/>
            <person name="Ohm R.A."/>
            <person name="Martin F."/>
            <person name="Silar P."/>
            <person name="Natvig D.O."/>
            <person name="Lalanne C."/>
            <person name="Gautier V."/>
            <person name="Ament-Velasquez S.L."/>
            <person name="Kruys A."/>
            <person name="Hutchinson M.I."/>
            <person name="Powell A.J."/>
            <person name="Barry K."/>
            <person name="Miller A.N."/>
            <person name="Grigoriev I.V."/>
            <person name="Debuchy R."/>
            <person name="Gladieux P."/>
            <person name="Hiltunen Thoren M."/>
            <person name="Johannesson H."/>
        </authorList>
    </citation>
    <scope>NUCLEOTIDE SEQUENCE</scope>
    <source>
        <strain evidence="2">PSN293</strain>
    </source>
</reference>
<reference evidence="2" key="2">
    <citation type="submission" date="2023-05" db="EMBL/GenBank/DDBJ databases">
        <authorList>
            <consortium name="Lawrence Berkeley National Laboratory"/>
            <person name="Steindorff A."/>
            <person name="Hensen N."/>
            <person name="Bonometti L."/>
            <person name="Westerberg I."/>
            <person name="Brannstrom I.O."/>
            <person name="Guillou S."/>
            <person name="Cros-Aarteil S."/>
            <person name="Calhoun S."/>
            <person name="Haridas S."/>
            <person name="Kuo A."/>
            <person name="Mondo S."/>
            <person name="Pangilinan J."/>
            <person name="Riley R."/>
            <person name="Labutti K."/>
            <person name="Andreopoulos B."/>
            <person name="Lipzen A."/>
            <person name="Chen C."/>
            <person name="Yanf M."/>
            <person name="Daum C."/>
            <person name="Ng V."/>
            <person name="Clum A."/>
            <person name="Ohm R."/>
            <person name="Martin F."/>
            <person name="Silar P."/>
            <person name="Natvig D."/>
            <person name="Lalanne C."/>
            <person name="Gautier V."/>
            <person name="Ament-Velasquez S.L."/>
            <person name="Kruys A."/>
            <person name="Hutchinson M.I."/>
            <person name="Powell A.J."/>
            <person name="Barry K."/>
            <person name="Miller A.N."/>
            <person name="Grigoriev I.V."/>
            <person name="Debuchy R."/>
            <person name="Gladieux P."/>
            <person name="Thoren M.H."/>
            <person name="Johannesson H."/>
        </authorList>
    </citation>
    <scope>NUCLEOTIDE SEQUENCE</scope>
    <source>
        <strain evidence="2">PSN293</strain>
    </source>
</reference>
<evidence type="ECO:0000256" key="1">
    <source>
        <dbReference type="SAM" id="SignalP"/>
    </source>
</evidence>
<evidence type="ECO:0000313" key="3">
    <source>
        <dbReference type="Proteomes" id="UP001301769"/>
    </source>
</evidence>
<sequence>MHLLNILLAITATPALSLSIPSLRNINPRQVQDFTGRARILVVNSTGYIYDVPDAYNKVIGCINNVGKVAPVSSKNCAIFEKKGDYPTKIVSPEGNNCTHFNVAQPVNQDSYYGKDSYAWYCGVTGEKESKGPGWFDSETYYTINGFDHPYICSGNIGCSRDMPAPPAGPDGRPAKDFSPLPLWMYYWGGEEYHVVKGHVEVLLLWDLLKN</sequence>
<comment type="caution">
    <text evidence="2">The sequence shown here is derived from an EMBL/GenBank/DDBJ whole genome shotgun (WGS) entry which is preliminary data.</text>
</comment>
<keyword evidence="3" id="KW-1185">Reference proteome</keyword>
<evidence type="ECO:0000313" key="2">
    <source>
        <dbReference type="EMBL" id="KAK4210061.1"/>
    </source>
</evidence>
<keyword evidence="1" id="KW-0732">Signal</keyword>